<comment type="caution">
    <text evidence="4">The sequence shown here is derived from an EMBL/GenBank/DDBJ whole genome shotgun (WGS) entry which is preliminary data.</text>
</comment>
<feature type="domain" description="Class II aldolase/adducin N-terminal" evidence="3">
    <location>
        <begin position="11"/>
        <end position="184"/>
    </location>
</feature>
<dbReference type="Gene3D" id="3.40.225.10">
    <property type="entry name" value="Class II aldolase/adducin N-terminal domain"/>
    <property type="match status" value="1"/>
</dbReference>
<dbReference type="GO" id="GO:0005829">
    <property type="term" value="C:cytosol"/>
    <property type="evidence" value="ECO:0007669"/>
    <property type="project" value="TreeGrafter"/>
</dbReference>
<dbReference type="AlphaFoldDB" id="A0A849IFS5"/>
<dbReference type="InterPro" id="IPR050197">
    <property type="entry name" value="Aldolase_class_II_sugar_metab"/>
</dbReference>
<dbReference type="GO" id="GO:0016832">
    <property type="term" value="F:aldehyde-lyase activity"/>
    <property type="evidence" value="ECO:0007669"/>
    <property type="project" value="TreeGrafter"/>
</dbReference>
<dbReference type="EMBL" id="JABEPP010000003">
    <property type="protein sequence ID" value="NNM72763.1"/>
    <property type="molecule type" value="Genomic_DNA"/>
</dbReference>
<dbReference type="PANTHER" id="PTHR22789:SF0">
    <property type="entry name" value="3-OXO-TETRONATE 4-PHOSPHATE DECARBOXYLASE-RELATED"/>
    <property type="match status" value="1"/>
</dbReference>
<keyword evidence="5" id="KW-1185">Reference proteome</keyword>
<evidence type="ECO:0000313" key="5">
    <source>
        <dbReference type="Proteomes" id="UP000564885"/>
    </source>
</evidence>
<evidence type="ECO:0000259" key="3">
    <source>
        <dbReference type="SMART" id="SM01007"/>
    </source>
</evidence>
<name>A0A849IFS5_9HYPH</name>
<reference evidence="4 5" key="1">
    <citation type="submission" date="2020-04" db="EMBL/GenBank/DDBJ databases">
        <title>Enterovirga sp. isolate from soil.</title>
        <authorList>
            <person name="Chea S."/>
            <person name="Kim D.-U."/>
        </authorList>
    </citation>
    <scope>NUCLEOTIDE SEQUENCE [LARGE SCALE GENOMIC DNA]</scope>
    <source>
        <strain evidence="4 5">DB1703</strain>
    </source>
</reference>
<sequence>MTATDLTSARTGLVAAYRRLAGEGLLPLSAGNLSVRAGDMMVVTPTGADASVREEELVPMTMAGDVDGPGVPTSEWAMHAAIYAARPDIAAIVHTHSDACTALSCLRRPLPAFHYMVALFGGEDVPCTPYAHFGSPELGRLAAEALRERTACLLANHGMICCGPTLAAATKGALTLEMLARQYILACQAGDPVLLGPDEMAEAKRRFGYYGRSRIPNA</sequence>
<gene>
    <name evidence="4" type="ORF">HJG44_10280</name>
</gene>
<keyword evidence="2" id="KW-0456">Lyase</keyword>
<dbReference type="InterPro" id="IPR036409">
    <property type="entry name" value="Aldolase_II/adducin_N_sf"/>
</dbReference>
<dbReference type="RefSeq" id="WP_171218296.1">
    <property type="nucleotide sequence ID" value="NZ_JABEPP010000003.1"/>
</dbReference>
<evidence type="ECO:0000313" key="4">
    <source>
        <dbReference type="EMBL" id="NNM72763.1"/>
    </source>
</evidence>
<evidence type="ECO:0000256" key="2">
    <source>
        <dbReference type="ARBA" id="ARBA00023239"/>
    </source>
</evidence>
<dbReference type="InterPro" id="IPR001303">
    <property type="entry name" value="Aldolase_II/adducin_N"/>
</dbReference>
<protein>
    <submittedName>
        <fullName evidence="4">Class II aldolase/adducin family protein</fullName>
    </submittedName>
</protein>
<dbReference type="SMART" id="SM01007">
    <property type="entry name" value="Aldolase_II"/>
    <property type="match status" value="1"/>
</dbReference>
<dbReference type="PANTHER" id="PTHR22789">
    <property type="entry name" value="FUCULOSE PHOSPHATE ALDOLASE"/>
    <property type="match status" value="1"/>
</dbReference>
<proteinExistence type="predicted"/>
<dbReference type="GO" id="GO:0019323">
    <property type="term" value="P:pentose catabolic process"/>
    <property type="evidence" value="ECO:0007669"/>
    <property type="project" value="TreeGrafter"/>
</dbReference>
<dbReference type="Proteomes" id="UP000564885">
    <property type="component" value="Unassembled WGS sequence"/>
</dbReference>
<evidence type="ECO:0000256" key="1">
    <source>
        <dbReference type="ARBA" id="ARBA00022723"/>
    </source>
</evidence>
<accession>A0A849IFS5</accession>
<dbReference type="Pfam" id="PF00596">
    <property type="entry name" value="Aldolase_II"/>
    <property type="match status" value="1"/>
</dbReference>
<dbReference type="GO" id="GO:0046872">
    <property type="term" value="F:metal ion binding"/>
    <property type="evidence" value="ECO:0007669"/>
    <property type="project" value="UniProtKB-KW"/>
</dbReference>
<dbReference type="SUPFAM" id="SSF53639">
    <property type="entry name" value="AraD/HMP-PK domain-like"/>
    <property type="match status" value="1"/>
</dbReference>
<keyword evidence="1" id="KW-0479">Metal-binding</keyword>
<organism evidence="4 5">
    <name type="scientific">Enterovirga aerilata</name>
    <dbReference type="NCBI Taxonomy" id="2730920"/>
    <lineage>
        <taxon>Bacteria</taxon>
        <taxon>Pseudomonadati</taxon>
        <taxon>Pseudomonadota</taxon>
        <taxon>Alphaproteobacteria</taxon>
        <taxon>Hyphomicrobiales</taxon>
        <taxon>Methylobacteriaceae</taxon>
        <taxon>Enterovirga</taxon>
    </lineage>
</organism>